<dbReference type="OrthoDB" id="2110578at2759"/>
<name>A0A9P8KUE8_9PEZI</name>
<keyword evidence="1" id="KW-0732">Signal</keyword>
<evidence type="ECO:0000256" key="1">
    <source>
        <dbReference type="SAM" id="SignalP"/>
    </source>
</evidence>
<proteinExistence type="predicted"/>
<dbReference type="EMBL" id="JAGHQL010000233">
    <property type="protein sequence ID" value="KAH0536118.1"/>
    <property type="molecule type" value="Genomic_DNA"/>
</dbReference>
<organism evidence="2 3">
    <name type="scientific">Glutinoglossum americanum</name>
    <dbReference type="NCBI Taxonomy" id="1670608"/>
    <lineage>
        <taxon>Eukaryota</taxon>
        <taxon>Fungi</taxon>
        <taxon>Dikarya</taxon>
        <taxon>Ascomycota</taxon>
        <taxon>Pezizomycotina</taxon>
        <taxon>Geoglossomycetes</taxon>
        <taxon>Geoglossales</taxon>
        <taxon>Geoglossaceae</taxon>
        <taxon>Glutinoglossum</taxon>
    </lineage>
</organism>
<feature type="chain" id="PRO_5040228011" evidence="1">
    <location>
        <begin position="22"/>
        <end position="322"/>
    </location>
</feature>
<feature type="signal peptide" evidence="1">
    <location>
        <begin position="1"/>
        <end position="21"/>
    </location>
</feature>
<accession>A0A9P8KUE8</accession>
<protein>
    <submittedName>
        <fullName evidence="2">Uncharacterized protein</fullName>
    </submittedName>
</protein>
<dbReference type="Proteomes" id="UP000698800">
    <property type="component" value="Unassembled WGS sequence"/>
</dbReference>
<gene>
    <name evidence="2" type="ORF">FGG08_006984</name>
</gene>
<comment type="caution">
    <text evidence="2">The sequence shown here is derived from an EMBL/GenBank/DDBJ whole genome shotgun (WGS) entry which is preliminary data.</text>
</comment>
<keyword evidence="3" id="KW-1185">Reference proteome</keyword>
<evidence type="ECO:0000313" key="3">
    <source>
        <dbReference type="Proteomes" id="UP000698800"/>
    </source>
</evidence>
<reference evidence="2" key="1">
    <citation type="submission" date="2021-03" db="EMBL/GenBank/DDBJ databases">
        <title>Comparative genomics and phylogenomic investigation of the class Geoglossomycetes provide insights into ecological specialization and systematics.</title>
        <authorList>
            <person name="Melie T."/>
            <person name="Pirro S."/>
            <person name="Miller A.N."/>
            <person name="Quandt A."/>
        </authorList>
    </citation>
    <scope>NUCLEOTIDE SEQUENCE</scope>
    <source>
        <strain evidence="2">GBOQ0MN5Z8</strain>
    </source>
</reference>
<dbReference type="AlphaFoldDB" id="A0A9P8KUE8"/>
<sequence>MRLQIPTLLTLLTTAVPLTLAQSRPNDTTICDFYTTALLKDNTAANQLKLLTLIVNTVVIGNYTTPNVGIAVPGILAPGKFNGTEVNLAPFFDGALFSTNDGKSEGSAVNFLDGGGAKPLMENKAADDDKKDSRQYNLLTHLYEFFGSLLGCSQQGMDDYPAYNGVASMYEVHKFMNLDAFQIGYFIQQVALSAASFGVAKEDLEVVGAALDKLFNKRCSPATVVIPSAGPQLESMCIASSCPLDPMAACGLYDKEGTGTPPKVANASLAGNTSSTASASATGTASATASKPTTTTPTGGAAVERVGSFAAVAGAVLLAFAL</sequence>
<evidence type="ECO:0000313" key="2">
    <source>
        <dbReference type="EMBL" id="KAH0536118.1"/>
    </source>
</evidence>